<dbReference type="GeneID" id="19242582"/>
<dbReference type="HOGENOM" id="CLU_1360391_0_0_1"/>
<dbReference type="EMBL" id="KE721096">
    <property type="protein sequence ID" value="ERF72493.1"/>
    <property type="molecule type" value="Genomic_DNA"/>
</dbReference>
<evidence type="ECO:0000256" key="1">
    <source>
        <dbReference type="SAM" id="SignalP"/>
    </source>
</evidence>
<gene>
    <name evidence="2" type="ORF">EPUS_07702</name>
</gene>
<organism evidence="2 3">
    <name type="scientific">Endocarpon pusillum (strain Z07020 / HMAS-L-300199)</name>
    <name type="common">Lichen-forming fungus</name>
    <dbReference type="NCBI Taxonomy" id="1263415"/>
    <lineage>
        <taxon>Eukaryota</taxon>
        <taxon>Fungi</taxon>
        <taxon>Dikarya</taxon>
        <taxon>Ascomycota</taxon>
        <taxon>Pezizomycotina</taxon>
        <taxon>Eurotiomycetes</taxon>
        <taxon>Chaetothyriomycetidae</taxon>
        <taxon>Verrucariales</taxon>
        <taxon>Verrucariaceae</taxon>
        <taxon>Endocarpon</taxon>
    </lineage>
</organism>
<keyword evidence="3" id="KW-1185">Reference proteome</keyword>
<dbReference type="SUPFAM" id="SSF50370">
    <property type="entry name" value="Ricin B-like lectins"/>
    <property type="match status" value="1"/>
</dbReference>
<dbReference type="Proteomes" id="UP000019373">
    <property type="component" value="Unassembled WGS sequence"/>
</dbReference>
<protein>
    <submittedName>
        <fullName evidence="2">Uncharacterized protein</fullName>
    </submittedName>
</protein>
<keyword evidence="1" id="KW-0732">Signal</keyword>
<reference evidence="3" key="1">
    <citation type="journal article" date="2014" name="BMC Genomics">
        <title>Genome characteristics reveal the impact of lichenization on lichen-forming fungus Endocarpon pusillum Hedwig (Verrucariales, Ascomycota).</title>
        <authorList>
            <person name="Wang Y.-Y."/>
            <person name="Liu B."/>
            <person name="Zhang X.-Y."/>
            <person name="Zhou Q.-M."/>
            <person name="Zhang T."/>
            <person name="Li H."/>
            <person name="Yu Y.-F."/>
            <person name="Zhang X.-L."/>
            <person name="Hao X.-Y."/>
            <person name="Wang M."/>
            <person name="Wang L."/>
            <person name="Wei J.-C."/>
        </authorList>
    </citation>
    <scope>NUCLEOTIDE SEQUENCE [LARGE SCALE GENOMIC DNA]</scope>
    <source>
        <strain evidence="3">Z07020 / HMAS-L-300199</strain>
    </source>
</reference>
<dbReference type="PROSITE" id="PS50231">
    <property type="entry name" value="RICIN_B_LECTIN"/>
    <property type="match status" value="1"/>
</dbReference>
<dbReference type="AlphaFoldDB" id="U1GJY7"/>
<accession>U1GJY7</accession>
<sequence>MHFFQSLLSAAVLILSTNAASCGIQPKGDIQPKVASGWQGSGIYQIINVASKTGIDLLHGGDQIVGYRANLESQNQVWKISLVSVDGACGSFAIQNNRTLDAITSNGVPQRISATKFTSHKTQLWNIKIQESGSVVFENIAYPCNYIDLYRGQTGNEVPIYSYPKRSEPNQQWDLIPLGPKPTADDIVNGHLGQLTINVEL</sequence>
<feature type="signal peptide" evidence="1">
    <location>
        <begin position="1"/>
        <end position="19"/>
    </location>
</feature>
<dbReference type="Gene3D" id="2.80.10.50">
    <property type="match status" value="1"/>
</dbReference>
<dbReference type="InterPro" id="IPR035992">
    <property type="entry name" value="Ricin_B-like_lectins"/>
</dbReference>
<evidence type="ECO:0000313" key="2">
    <source>
        <dbReference type="EMBL" id="ERF72493.1"/>
    </source>
</evidence>
<feature type="chain" id="PRO_5004611370" evidence="1">
    <location>
        <begin position="20"/>
        <end position="201"/>
    </location>
</feature>
<dbReference type="RefSeq" id="XP_007801869.1">
    <property type="nucleotide sequence ID" value="XM_007803678.1"/>
</dbReference>
<dbReference type="OrthoDB" id="2131701at2759"/>
<name>U1GJY7_ENDPU</name>
<proteinExistence type="predicted"/>
<evidence type="ECO:0000313" key="3">
    <source>
        <dbReference type="Proteomes" id="UP000019373"/>
    </source>
</evidence>